<sequence>MGAEGAVGEAAERTRASAPRTVADASTATSTESKAQALQAKAGNSAFNGVGPWLRENAKPALDALNESPPDFETALLTLNRFSTEDIVAVFRGAGGPKRVALGKYLEAGNLPAVDVPRFVLAWKMATGPGAAAARGNRLHDMIRGGHLQDAYELLNPLSAADQEKALAMLDPAHWDELANGLEKAAGVDVPWLATLLAGVRGAPVTSTMTALGWLNGQEAAAGAAWAAGQPDDRLSFMLRPRTLKAAGQVGAERIRAMLIAGQVRRIGDEVDPVQAAKVEAALATLPADQRNAIRTYLGIPVPTIAEASAETSTRAFTKEKEYKAPSDNTEQSCQNLFGQSYAELLASMQEVSAFGVKATVHPQLAAALLRADAIARQKIAATEGRPVEASDWRISDMQGLQFGSHGFHTFGLAVDLNYKTMPYLMNEGAYDTIPREGPLDVKLRRIYRRIAWLMLGRESVIPGVIPKGGGTRSYPALAAESQAMQAYFALRGNPAGLKSKLEERDEAAVKIIFDGAPAGDRATVLPGLLDTDHDQLSAAPEVNPALPATARPMDSPFDPKKGHTDPSGGFMTIRQEIHDALKEADPAIRWGGTDFGEESGDLMHFDLGKGISYDKKSKTYSRKKS</sequence>
<name>A0A4R4QHT6_9ACTN</name>
<comment type="caution">
    <text evidence="2">The sequence shown here is derived from an EMBL/GenBank/DDBJ whole genome shotgun (WGS) entry which is preliminary data.</text>
</comment>
<dbReference type="EMBL" id="SMKA01000003">
    <property type="protein sequence ID" value="TDC35306.1"/>
    <property type="molecule type" value="Genomic_DNA"/>
</dbReference>
<protein>
    <submittedName>
        <fullName evidence="2">Uncharacterized protein</fullName>
    </submittedName>
</protein>
<keyword evidence="3" id="KW-1185">Reference proteome</keyword>
<gene>
    <name evidence="2" type="ORF">E1261_01900</name>
</gene>
<reference evidence="2 3" key="1">
    <citation type="submission" date="2019-03" db="EMBL/GenBank/DDBJ databases">
        <title>Draft genome sequences of novel Actinobacteria.</title>
        <authorList>
            <person name="Sahin N."/>
            <person name="Ay H."/>
            <person name="Saygin H."/>
        </authorList>
    </citation>
    <scope>NUCLEOTIDE SEQUENCE [LARGE SCALE GENOMIC DNA]</scope>
    <source>
        <strain evidence="2 3">JCM 30547</strain>
    </source>
</reference>
<evidence type="ECO:0000313" key="3">
    <source>
        <dbReference type="Proteomes" id="UP000295075"/>
    </source>
</evidence>
<evidence type="ECO:0000256" key="1">
    <source>
        <dbReference type="SAM" id="MobiDB-lite"/>
    </source>
</evidence>
<dbReference type="AlphaFoldDB" id="A0A4R4QHT6"/>
<dbReference type="Proteomes" id="UP000295075">
    <property type="component" value="Unassembled WGS sequence"/>
</dbReference>
<proteinExistence type="predicted"/>
<dbReference type="OrthoDB" id="5165638at2"/>
<dbReference type="RefSeq" id="WP_132400754.1">
    <property type="nucleotide sequence ID" value="NZ_SMKA01000003.1"/>
</dbReference>
<evidence type="ECO:0000313" key="2">
    <source>
        <dbReference type="EMBL" id="TDC35306.1"/>
    </source>
</evidence>
<feature type="compositionally biased region" description="Polar residues" evidence="1">
    <location>
        <begin position="24"/>
        <end position="35"/>
    </location>
</feature>
<organism evidence="2 3">
    <name type="scientific">Kribbella albertanoniae</name>
    <dbReference type="NCBI Taxonomy" id="1266829"/>
    <lineage>
        <taxon>Bacteria</taxon>
        <taxon>Bacillati</taxon>
        <taxon>Actinomycetota</taxon>
        <taxon>Actinomycetes</taxon>
        <taxon>Propionibacteriales</taxon>
        <taxon>Kribbellaceae</taxon>
        <taxon>Kribbella</taxon>
    </lineage>
</organism>
<feature type="region of interest" description="Disordered" evidence="1">
    <location>
        <begin position="546"/>
        <end position="568"/>
    </location>
</feature>
<feature type="region of interest" description="Disordered" evidence="1">
    <location>
        <begin position="1"/>
        <end position="35"/>
    </location>
</feature>
<accession>A0A4R4QHT6</accession>